<dbReference type="AlphaFoldDB" id="A0A1J8PYE6"/>
<dbReference type="STRING" id="180088.A0A1J8PYE6"/>
<evidence type="ECO:0000313" key="1">
    <source>
        <dbReference type="EMBL" id="OJA12779.1"/>
    </source>
</evidence>
<dbReference type="OrthoDB" id="2692354at2759"/>
<gene>
    <name evidence="1" type="ORF">AZE42_08338</name>
</gene>
<feature type="non-terminal residue" evidence="1">
    <location>
        <position position="258"/>
    </location>
</feature>
<organism evidence="1 2">
    <name type="scientific">Rhizopogon vesiculosus</name>
    <dbReference type="NCBI Taxonomy" id="180088"/>
    <lineage>
        <taxon>Eukaryota</taxon>
        <taxon>Fungi</taxon>
        <taxon>Dikarya</taxon>
        <taxon>Basidiomycota</taxon>
        <taxon>Agaricomycotina</taxon>
        <taxon>Agaricomycetes</taxon>
        <taxon>Agaricomycetidae</taxon>
        <taxon>Boletales</taxon>
        <taxon>Suillineae</taxon>
        <taxon>Rhizopogonaceae</taxon>
        <taxon>Rhizopogon</taxon>
    </lineage>
</organism>
<protein>
    <submittedName>
        <fullName evidence="1">Uncharacterized protein</fullName>
    </submittedName>
</protein>
<dbReference type="EMBL" id="LVVM01004509">
    <property type="protein sequence ID" value="OJA12779.1"/>
    <property type="molecule type" value="Genomic_DNA"/>
</dbReference>
<reference evidence="1 2" key="1">
    <citation type="submission" date="2016-03" db="EMBL/GenBank/DDBJ databases">
        <title>Comparative genomics of the ectomycorrhizal sister species Rhizopogon vinicolor and Rhizopogon vesiculosus (Basidiomycota: Boletales) reveals a divergence of the mating type B locus.</title>
        <authorList>
            <person name="Mujic A.B."/>
            <person name="Kuo A."/>
            <person name="Tritt A."/>
            <person name="Lipzen A."/>
            <person name="Chen C."/>
            <person name="Johnson J."/>
            <person name="Sharma A."/>
            <person name="Barry K."/>
            <person name="Grigoriev I.V."/>
            <person name="Spatafora J.W."/>
        </authorList>
    </citation>
    <scope>NUCLEOTIDE SEQUENCE [LARGE SCALE GENOMIC DNA]</scope>
    <source>
        <strain evidence="1 2">AM-OR11-056</strain>
    </source>
</reference>
<sequence>MAARALMRKGEIRLCQRQLDAGRDSLSKAAELLQDLPGVDAADMRLKGDLNCLNEQDLDARGLYEEASAILVELKTTLASFDGSRNKSSVAASPQTTLVTPGQGAIVPALLSDILRRHIKDNHFQILNSLIHPCSLALPASKDTKGEERALLGKLALHSVYEQFRSDMFLSSLAEYTIALPMGMTSDRAVSVAPSSQNILNDLSHTEEFFWADLAPTADQGSVPHVREAVVHLALIKTLQTSLGNGGKHGPVLTARLL</sequence>
<evidence type="ECO:0000313" key="2">
    <source>
        <dbReference type="Proteomes" id="UP000183567"/>
    </source>
</evidence>
<name>A0A1J8PYE6_9AGAM</name>
<comment type="caution">
    <text evidence="1">The sequence shown here is derived from an EMBL/GenBank/DDBJ whole genome shotgun (WGS) entry which is preliminary data.</text>
</comment>
<accession>A0A1J8PYE6</accession>
<keyword evidence="2" id="KW-1185">Reference proteome</keyword>
<proteinExistence type="predicted"/>
<dbReference type="Proteomes" id="UP000183567">
    <property type="component" value="Unassembled WGS sequence"/>
</dbReference>